<dbReference type="RefSeq" id="WP_110402232.1">
    <property type="nucleotide sequence ID" value="NZ_QJJS01000022.1"/>
</dbReference>
<accession>A0A318H6F9</accession>
<feature type="transmembrane region" description="Helical" evidence="1">
    <location>
        <begin position="20"/>
        <end position="38"/>
    </location>
</feature>
<evidence type="ECO:0000313" key="3">
    <source>
        <dbReference type="Proteomes" id="UP000247811"/>
    </source>
</evidence>
<dbReference type="EMBL" id="QJJS01000022">
    <property type="protein sequence ID" value="PXW92858.1"/>
    <property type="molecule type" value="Genomic_DNA"/>
</dbReference>
<proteinExistence type="predicted"/>
<reference evidence="2 3" key="1">
    <citation type="submission" date="2018-05" db="EMBL/GenBank/DDBJ databases">
        <title>Genomic Encyclopedia of Type Strains, Phase IV (KMG-IV): sequencing the most valuable type-strain genomes for metagenomic binning, comparative biology and taxonomic classification.</title>
        <authorList>
            <person name="Goeker M."/>
        </authorList>
    </citation>
    <scope>NUCLEOTIDE SEQUENCE [LARGE SCALE GENOMIC DNA]</scope>
    <source>
        <strain evidence="2 3">DSM 566</strain>
    </source>
</reference>
<keyword evidence="1" id="KW-0472">Membrane</keyword>
<evidence type="ECO:0000313" key="2">
    <source>
        <dbReference type="EMBL" id="PXW92858.1"/>
    </source>
</evidence>
<keyword evidence="3" id="KW-1185">Reference proteome</keyword>
<keyword evidence="1" id="KW-0812">Transmembrane</keyword>
<dbReference type="OrthoDB" id="9151238at2"/>
<keyword evidence="1" id="KW-1133">Transmembrane helix</keyword>
<protein>
    <submittedName>
        <fullName evidence="2">Uncharacterized protein</fullName>
    </submittedName>
</protein>
<sequence length="181" mass="20087">MITFRRDTSAANPSTAPVRAWWGLVPLGVVTALLLGLASSAKGQEFSRYLQCEGTVLAQGKSTPAHADFALRFNNRTALIQRSNVLPVGESLAYRPSPVAYSMTYRLRAQGIKVIAVPGWFHSTVLVLYPNLARLHQIRMSIDRQTGLMEGHLLNEEEQMLGSFEMQCQSRGAEDLPEPRF</sequence>
<organism evidence="2 3">
    <name type="scientific">Sphaerotilus hippei</name>
    <dbReference type="NCBI Taxonomy" id="744406"/>
    <lineage>
        <taxon>Bacteria</taxon>
        <taxon>Pseudomonadati</taxon>
        <taxon>Pseudomonadota</taxon>
        <taxon>Betaproteobacteria</taxon>
        <taxon>Burkholderiales</taxon>
        <taxon>Sphaerotilaceae</taxon>
        <taxon>Sphaerotilus</taxon>
    </lineage>
</organism>
<gene>
    <name evidence="2" type="ORF">C7444_12233</name>
</gene>
<evidence type="ECO:0000256" key="1">
    <source>
        <dbReference type="SAM" id="Phobius"/>
    </source>
</evidence>
<comment type="caution">
    <text evidence="2">The sequence shown here is derived from an EMBL/GenBank/DDBJ whole genome shotgun (WGS) entry which is preliminary data.</text>
</comment>
<name>A0A318H6F9_9BURK</name>
<dbReference type="Proteomes" id="UP000247811">
    <property type="component" value="Unassembled WGS sequence"/>
</dbReference>
<dbReference type="AlphaFoldDB" id="A0A318H6F9"/>